<gene>
    <name evidence="1" type="ORF">L3X38_042329</name>
</gene>
<reference evidence="1 2" key="1">
    <citation type="journal article" date="2022" name="G3 (Bethesda)">
        <title>Whole-genome sequence and methylome profiling of the almond [Prunus dulcis (Mill.) D.A. Webb] cultivar 'Nonpareil'.</title>
        <authorList>
            <person name="D'Amico-Willman K.M."/>
            <person name="Ouma W.Z."/>
            <person name="Meulia T."/>
            <person name="Sideli G.M."/>
            <person name="Gradziel T.M."/>
            <person name="Fresnedo-Ramirez J."/>
        </authorList>
    </citation>
    <scope>NUCLEOTIDE SEQUENCE [LARGE SCALE GENOMIC DNA]</scope>
    <source>
        <strain evidence="1">Clone GOH B32 T37-40</strain>
    </source>
</reference>
<dbReference type="AlphaFoldDB" id="A0AAD4UUD0"/>
<evidence type="ECO:0000313" key="2">
    <source>
        <dbReference type="Proteomes" id="UP001054821"/>
    </source>
</evidence>
<dbReference type="EMBL" id="JAJFAZ020000008">
    <property type="protein sequence ID" value="KAI5313155.1"/>
    <property type="molecule type" value="Genomic_DNA"/>
</dbReference>
<proteinExistence type="predicted"/>
<keyword evidence="2" id="KW-1185">Reference proteome</keyword>
<comment type="caution">
    <text evidence="1">The sequence shown here is derived from an EMBL/GenBank/DDBJ whole genome shotgun (WGS) entry which is preliminary data.</text>
</comment>
<sequence length="116" mass="13198">MWDFVQVAMVVTRVLEIRFCSPELRQVSATSVECLPSARERHVYLCASLFDAGCQCRDAKETVSRFKFSVSMYIIGFGQKVLAMATTTYPPPPPYYKLYKDYLQDPKLAPEPPPPI</sequence>
<organism evidence="1 2">
    <name type="scientific">Prunus dulcis</name>
    <name type="common">Almond</name>
    <name type="synonym">Amygdalus dulcis</name>
    <dbReference type="NCBI Taxonomy" id="3755"/>
    <lineage>
        <taxon>Eukaryota</taxon>
        <taxon>Viridiplantae</taxon>
        <taxon>Streptophyta</taxon>
        <taxon>Embryophyta</taxon>
        <taxon>Tracheophyta</taxon>
        <taxon>Spermatophyta</taxon>
        <taxon>Magnoliopsida</taxon>
        <taxon>eudicotyledons</taxon>
        <taxon>Gunneridae</taxon>
        <taxon>Pentapetalae</taxon>
        <taxon>rosids</taxon>
        <taxon>fabids</taxon>
        <taxon>Rosales</taxon>
        <taxon>Rosaceae</taxon>
        <taxon>Amygdaloideae</taxon>
        <taxon>Amygdaleae</taxon>
        <taxon>Prunus</taxon>
    </lineage>
</organism>
<evidence type="ECO:0000313" key="1">
    <source>
        <dbReference type="EMBL" id="KAI5313155.1"/>
    </source>
</evidence>
<protein>
    <submittedName>
        <fullName evidence="1">Uncharacterized protein</fullName>
    </submittedName>
</protein>
<accession>A0AAD4UUD0</accession>
<name>A0AAD4UUD0_PRUDU</name>
<dbReference type="Proteomes" id="UP001054821">
    <property type="component" value="Chromosome 8"/>
</dbReference>